<name>A0A1J5TNY9_9ZZZZ</name>
<dbReference type="GO" id="GO:0000155">
    <property type="term" value="F:phosphorelay sensor kinase activity"/>
    <property type="evidence" value="ECO:0007669"/>
    <property type="project" value="InterPro"/>
</dbReference>
<evidence type="ECO:0000256" key="2">
    <source>
        <dbReference type="SAM" id="Coils"/>
    </source>
</evidence>
<dbReference type="InterPro" id="IPR000700">
    <property type="entry name" value="PAS-assoc_C"/>
</dbReference>
<dbReference type="InterPro" id="IPR004358">
    <property type="entry name" value="Sig_transdc_His_kin-like_C"/>
</dbReference>
<dbReference type="InterPro" id="IPR036890">
    <property type="entry name" value="HATPase_C_sf"/>
</dbReference>
<dbReference type="SMART" id="SM00387">
    <property type="entry name" value="HATPase_c"/>
    <property type="match status" value="1"/>
</dbReference>
<dbReference type="SUPFAM" id="SSF55785">
    <property type="entry name" value="PYP-like sensor domain (PAS domain)"/>
    <property type="match status" value="1"/>
</dbReference>
<dbReference type="PROSITE" id="PS50112">
    <property type="entry name" value="PAS"/>
    <property type="match status" value="1"/>
</dbReference>
<dbReference type="SUPFAM" id="SSF47384">
    <property type="entry name" value="Homodimeric domain of signal transducing histidine kinase"/>
    <property type="match status" value="1"/>
</dbReference>
<dbReference type="PROSITE" id="PS50113">
    <property type="entry name" value="PAC"/>
    <property type="match status" value="1"/>
</dbReference>
<dbReference type="Gene3D" id="3.30.565.10">
    <property type="entry name" value="Histidine kinase-like ATPase, C-terminal domain"/>
    <property type="match status" value="1"/>
</dbReference>
<evidence type="ECO:0000259" key="3">
    <source>
        <dbReference type="PROSITE" id="PS50109"/>
    </source>
</evidence>
<dbReference type="Pfam" id="PF00512">
    <property type="entry name" value="HisKA"/>
    <property type="match status" value="1"/>
</dbReference>
<dbReference type="InterPro" id="IPR000014">
    <property type="entry name" value="PAS"/>
</dbReference>
<dbReference type="EMBL" id="MLJW01000003">
    <property type="protein sequence ID" value="OIR18021.1"/>
    <property type="molecule type" value="Genomic_DNA"/>
</dbReference>
<protein>
    <submittedName>
        <fullName evidence="6">Sensor protein FixL</fullName>
        <ecNumber evidence="6">2.7.13.3</ecNumber>
    </submittedName>
</protein>
<organism evidence="6">
    <name type="scientific">mine drainage metagenome</name>
    <dbReference type="NCBI Taxonomy" id="410659"/>
    <lineage>
        <taxon>unclassified sequences</taxon>
        <taxon>metagenomes</taxon>
        <taxon>ecological metagenomes</taxon>
    </lineage>
</organism>
<dbReference type="CDD" id="cd00082">
    <property type="entry name" value="HisKA"/>
    <property type="match status" value="1"/>
</dbReference>
<dbReference type="PROSITE" id="PS50109">
    <property type="entry name" value="HIS_KIN"/>
    <property type="match status" value="1"/>
</dbReference>
<dbReference type="NCBIfam" id="TIGR00229">
    <property type="entry name" value="sensory_box"/>
    <property type="match status" value="1"/>
</dbReference>
<proteinExistence type="predicted"/>
<dbReference type="InterPro" id="IPR005467">
    <property type="entry name" value="His_kinase_dom"/>
</dbReference>
<dbReference type="SMART" id="SM00388">
    <property type="entry name" value="HisKA"/>
    <property type="match status" value="1"/>
</dbReference>
<sequence length="447" mass="49723">MTTRQTPSRLPAPSEMDPFSESAWIDVVRSMDEVYNELLQYEVVLEQKNSELEESQQFIFSILTSMSDLLVVCDRNGVIEEVNHSLLTFTGKTEQELKGAKLSSLFADENDCSTAKRVISSLTTEPANDVELQFRTRQGNATPVALNFTPRLSATQKLLGVVITGRPLGELRRAYHKLREAHDQLKRTQQQLLQSEKMASLGKLVAGVAHELNNPISFVLGNMHAMQRYTPRFKRYLDAIHSGATREELEKLRAELRIDHILNDLAPLLTGAVEGAERTRDIVDGLKRFSAADRDENIEFNLAETIERTVHWVTRAAPTNFRVVIDVPKEMPFYGSPGQIQQVITNLVQNASDATENLPDPMLTITAKADGEGICILFRDNGPGISEQAMGKIFDPFYTTKPVGKGTGLGLSISYGIIERHGGRLSVSNAPDGGAEFKLCLLRSNRR</sequence>
<evidence type="ECO:0000259" key="4">
    <source>
        <dbReference type="PROSITE" id="PS50112"/>
    </source>
</evidence>
<dbReference type="Gene3D" id="3.30.450.20">
    <property type="entry name" value="PAS domain"/>
    <property type="match status" value="1"/>
</dbReference>
<comment type="caution">
    <text evidence="6">The sequence shown here is derived from an EMBL/GenBank/DDBJ whole genome shotgun (WGS) entry which is preliminary data.</text>
</comment>
<dbReference type="CDD" id="cd00130">
    <property type="entry name" value="PAS"/>
    <property type="match status" value="1"/>
</dbReference>
<accession>A0A1J5TNY9</accession>
<feature type="coiled-coil region" evidence="2">
    <location>
        <begin position="168"/>
        <end position="198"/>
    </location>
</feature>
<dbReference type="InterPro" id="IPR003594">
    <property type="entry name" value="HATPase_dom"/>
</dbReference>
<dbReference type="PANTHER" id="PTHR43065">
    <property type="entry name" value="SENSOR HISTIDINE KINASE"/>
    <property type="match status" value="1"/>
</dbReference>
<evidence type="ECO:0000313" key="6">
    <source>
        <dbReference type="EMBL" id="OIR18021.1"/>
    </source>
</evidence>
<keyword evidence="6" id="KW-0808">Transferase</keyword>
<feature type="domain" description="PAS" evidence="4">
    <location>
        <begin position="55"/>
        <end position="125"/>
    </location>
</feature>
<dbReference type="Pfam" id="PF13426">
    <property type="entry name" value="PAS_9"/>
    <property type="match status" value="1"/>
</dbReference>
<dbReference type="SUPFAM" id="SSF55874">
    <property type="entry name" value="ATPase domain of HSP90 chaperone/DNA topoisomerase II/histidine kinase"/>
    <property type="match status" value="1"/>
</dbReference>
<dbReference type="Pfam" id="PF02518">
    <property type="entry name" value="HATPase_c"/>
    <property type="match status" value="1"/>
</dbReference>
<keyword evidence="2" id="KW-0175">Coiled coil</keyword>
<keyword evidence="1" id="KW-0597">Phosphoprotein</keyword>
<dbReference type="AlphaFoldDB" id="A0A1J5TNY9"/>
<reference evidence="6" key="1">
    <citation type="submission" date="2016-10" db="EMBL/GenBank/DDBJ databases">
        <title>Sequence of Gallionella enrichment culture.</title>
        <authorList>
            <person name="Poehlein A."/>
            <person name="Muehling M."/>
            <person name="Daniel R."/>
        </authorList>
    </citation>
    <scope>NUCLEOTIDE SEQUENCE</scope>
</reference>
<dbReference type="EC" id="2.7.13.3" evidence="6"/>
<dbReference type="InterPro" id="IPR035965">
    <property type="entry name" value="PAS-like_dom_sf"/>
</dbReference>
<evidence type="ECO:0000256" key="1">
    <source>
        <dbReference type="ARBA" id="ARBA00022553"/>
    </source>
</evidence>
<feature type="domain" description="Histidine kinase" evidence="3">
    <location>
        <begin position="207"/>
        <end position="445"/>
    </location>
</feature>
<dbReference type="InterPro" id="IPR003661">
    <property type="entry name" value="HisK_dim/P_dom"/>
</dbReference>
<dbReference type="Gene3D" id="1.10.287.130">
    <property type="match status" value="1"/>
</dbReference>
<feature type="domain" description="PAC" evidence="5">
    <location>
        <begin position="128"/>
        <end position="180"/>
    </location>
</feature>
<dbReference type="PANTHER" id="PTHR43065:SF42">
    <property type="entry name" value="TWO-COMPONENT SENSOR PPRA"/>
    <property type="match status" value="1"/>
</dbReference>
<dbReference type="InterPro" id="IPR036097">
    <property type="entry name" value="HisK_dim/P_sf"/>
</dbReference>
<dbReference type="SMART" id="SM00091">
    <property type="entry name" value="PAS"/>
    <property type="match status" value="1"/>
</dbReference>
<gene>
    <name evidence="6" type="primary">fixL_1</name>
    <name evidence="6" type="ORF">GALL_13470</name>
</gene>
<dbReference type="PRINTS" id="PR00344">
    <property type="entry name" value="BCTRLSENSOR"/>
</dbReference>
<evidence type="ECO:0000259" key="5">
    <source>
        <dbReference type="PROSITE" id="PS50113"/>
    </source>
</evidence>